<gene>
    <name evidence="2" type="ORF">HNQ99_001854</name>
</gene>
<dbReference type="PRINTS" id="PR00111">
    <property type="entry name" value="ABHYDROLASE"/>
</dbReference>
<comment type="caution">
    <text evidence="2">The sequence shown here is derived from an EMBL/GenBank/DDBJ whole genome shotgun (WGS) entry which is preliminary data.</text>
</comment>
<dbReference type="PANTHER" id="PTHR43433">
    <property type="entry name" value="HYDROLASE, ALPHA/BETA FOLD FAMILY PROTEIN"/>
    <property type="match status" value="1"/>
</dbReference>
<sequence length="280" mass="30705">MNYVSDTVETLKIKGKSATFAYRDFGANNSAPPLLLLQRFRGTLDHWDPAFLEVLASERRVIIFDNAGVGASTGEVPDTIAGAADGVMDFLNALGIEQVDLLGWSMGGMTALLTTLNYPAAVRRALVLGSTPGGLPDPQEPNQRVFDVMTSPTSTDEDYIFLFFGEHEEGRRLGLESLRRLDTRLLESQADVTAEAWGRQLGACMKFMGGEDAAWDRLEEIQVPVLVANGAHDVMVPSEHSFAMAKRMKNVTTVIYGDGGHGFLFPHYEDFGKIILDFLK</sequence>
<evidence type="ECO:0000259" key="1">
    <source>
        <dbReference type="Pfam" id="PF00561"/>
    </source>
</evidence>
<organism evidence="2 3">
    <name type="scientific">Rhizorhapis suberifaciens</name>
    <name type="common">corky root of lettuce</name>
    <dbReference type="NCBI Taxonomy" id="13656"/>
    <lineage>
        <taxon>Bacteria</taxon>
        <taxon>Pseudomonadati</taxon>
        <taxon>Pseudomonadota</taxon>
        <taxon>Alphaproteobacteria</taxon>
        <taxon>Sphingomonadales</taxon>
        <taxon>Sphingomonadaceae</taxon>
        <taxon>Rhizorhapis</taxon>
    </lineage>
</organism>
<dbReference type="InterPro" id="IPR029058">
    <property type="entry name" value="AB_hydrolase_fold"/>
</dbReference>
<dbReference type="Pfam" id="PF00561">
    <property type="entry name" value="Abhydrolase_1"/>
    <property type="match status" value="1"/>
</dbReference>
<dbReference type="PANTHER" id="PTHR43433:SF5">
    <property type="entry name" value="AB HYDROLASE-1 DOMAIN-CONTAINING PROTEIN"/>
    <property type="match status" value="1"/>
</dbReference>
<dbReference type="AlphaFoldDB" id="A0A840HU66"/>
<protein>
    <submittedName>
        <fullName evidence="2">Pimeloyl-ACP methyl ester carboxylesterase</fullName>
    </submittedName>
</protein>
<dbReference type="EMBL" id="JACHOV010000006">
    <property type="protein sequence ID" value="MBB4641545.1"/>
    <property type="molecule type" value="Genomic_DNA"/>
</dbReference>
<name>A0A840HU66_9SPHN</name>
<dbReference type="InterPro" id="IPR000073">
    <property type="entry name" value="AB_hydrolase_1"/>
</dbReference>
<feature type="domain" description="AB hydrolase-1" evidence="1">
    <location>
        <begin position="32"/>
        <end position="267"/>
    </location>
</feature>
<reference evidence="2 3" key="1">
    <citation type="submission" date="2020-08" db="EMBL/GenBank/DDBJ databases">
        <title>Genomic Encyclopedia of Type Strains, Phase IV (KMG-IV): sequencing the most valuable type-strain genomes for metagenomic binning, comparative biology and taxonomic classification.</title>
        <authorList>
            <person name="Goeker M."/>
        </authorList>
    </citation>
    <scope>NUCLEOTIDE SEQUENCE [LARGE SCALE GENOMIC DNA]</scope>
    <source>
        <strain evidence="2 3">DSM 7465</strain>
    </source>
</reference>
<dbReference type="Proteomes" id="UP000575068">
    <property type="component" value="Unassembled WGS sequence"/>
</dbReference>
<dbReference type="InterPro" id="IPR050471">
    <property type="entry name" value="AB_hydrolase"/>
</dbReference>
<accession>A0A840HU66</accession>
<proteinExistence type="predicted"/>
<dbReference type="Gene3D" id="3.40.50.1820">
    <property type="entry name" value="alpha/beta hydrolase"/>
    <property type="match status" value="1"/>
</dbReference>
<dbReference type="SUPFAM" id="SSF53474">
    <property type="entry name" value="alpha/beta-Hydrolases"/>
    <property type="match status" value="1"/>
</dbReference>
<keyword evidence="3" id="KW-1185">Reference proteome</keyword>
<evidence type="ECO:0000313" key="3">
    <source>
        <dbReference type="Proteomes" id="UP000575068"/>
    </source>
</evidence>
<evidence type="ECO:0000313" key="2">
    <source>
        <dbReference type="EMBL" id="MBB4641545.1"/>
    </source>
</evidence>
<dbReference type="RefSeq" id="WP_184475352.1">
    <property type="nucleotide sequence ID" value="NZ_JACHOV010000006.1"/>
</dbReference>